<gene>
    <name evidence="2" type="ORF">Phi38:1_gp092</name>
</gene>
<evidence type="ECO:0000256" key="1">
    <source>
        <dbReference type="SAM" id="MobiDB-lite"/>
    </source>
</evidence>
<dbReference type="EMBL" id="KC821614">
    <property type="protein sequence ID" value="AGO48122.1"/>
    <property type="molecule type" value="Genomic_DNA"/>
</dbReference>
<protein>
    <submittedName>
        <fullName evidence="2">Structural protein</fullName>
    </submittedName>
</protein>
<organism evidence="2 3">
    <name type="scientific">Cellulophaga phage phi38:1</name>
    <dbReference type="NCBI Taxonomy" id="1327977"/>
    <lineage>
        <taxon>Viruses</taxon>
        <taxon>Duplodnaviria</taxon>
        <taxon>Heunggongvirae</taxon>
        <taxon>Uroviricota</taxon>
        <taxon>Caudoviricetes</taxon>
        <taxon>Pervagoviridae</taxon>
        <taxon>Callevirus</taxon>
        <taxon>Callevirus phi38una</taxon>
    </lineage>
</organism>
<evidence type="ECO:0000313" key="3">
    <source>
        <dbReference type="Proteomes" id="UP000014715"/>
    </source>
</evidence>
<feature type="region of interest" description="Disordered" evidence="1">
    <location>
        <begin position="1"/>
        <end position="103"/>
    </location>
</feature>
<reference evidence="3" key="2">
    <citation type="submission" date="2013-03" db="EMBL/GenBank/DDBJ databases">
        <title>The Cellulophaga phages: a novel, diverse, and globally ubiquitous model system.</title>
        <authorList>
            <person name="Holmfeldt K."/>
            <person name="Solonenko N."/>
            <person name="Shah M."/>
            <person name="Corrier K."/>
            <person name="Riemann L."/>
            <person name="VerBerkmoes N.C."/>
            <person name="Sullivan M.B."/>
        </authorList>
    </citation>
    <scope>NUCLEOTIDE SEQUENCE [LARGE SCALE GENOMIC DNA]</scope>
</reference>
<dbReference type="GeneID" id="16796793"/>
<accession>S0A0V9</accession>
<evidence type="ECO:0000313" key="2">
    <source>
        <dbReference type="EMBL" id="AGO48122.1"/>
    </source>
</evidence>
<dbReference type="Proteomes" id="UP000014715">
    <property type="component" value="Segment"/>
</dbReference>
<reference evidence="2 3" key="1">
    <citation type="journal article" date="2013" name="Proc. Natl. Acad. Sci. U.S.A.">
        <title>Twelve previously unknown phage genera are ubiquitous in global oceans.</title>
        <authorList>
            <person name="Holmfeldt K."/>
            <person name="Solonenko N."/>
            <person name="Shah M."/>
            <person name="Corrier K."/>
            <person name="Riemann L."/>
            <person name="Verberkmoes N.C."/>
            <person name="Sullivan M.B."/>
        </authorList>
    </citation>
    <scope>NUCLEOTIDE SEQUENCE [LARGE SCALE GENOMIC DNA]</scope>
    <source>
        <strain evidence="2">Phi38:1</strain>
    </source>
</reference>
<name>S0A0V9_9CAUD</name>
<proteinExistence type="predicted"/>
<keyword evidence="3" id="KW-1185">Reference proteome</keyword>
<dbReference type="KEGG" id="vg:16796793"/>
<dbReference type="RefSeq" id="YP_008241473.1">
    <property type="nucleotide sequence ID" value="NC_021796.1"/>
</dbReference>
<sequence>MAFFKKQGDNLSRAASIISGISKTPSGEPKPPVEPTIEPTVEPTVEPTIEPTVEPTIEPTVEPTVEPTDNIPPVEEGVADPIPPVEVKPEVPKPVETPEVTPEVTEEALLSLLSERLGRSISSVDDLKQKEVDPEVEALLKWKEDTGLSLSDWSEYNKDFSSMKDLDVAREILSQEFPNFTDEEIEYSLKDYIYDEDYDDDGDKMRKNINLKKFAKEGREKLESSKVNLPKGNKQPSLTKEQQEAINFANQFKETQAASAKATEDYNLNISKQSQSLEAIELNLKEGMTLKYSIPEETRRNLPKMVAEMPHWYNEDGSYNHANVVKDVAKVTNFDAMIQAAYNQGVESGKEGQIRVGANITIDGSPSPAKPTTKKGNIESVVSNITGGRQGSKLRFKRKK</sequence>
<feature type="region of interest" description="Disordered" evidence="1">
    <location>
        <begin position="362"/>
        <end position="400"/>
    </location>
</feature>
<feature type="compositionally biased region" description="Low complexity" evidence="1">
    <location>
        <begin position="35"/>
        <end position="68"/>
    </location>
</feature>